<keyword evidence="2" id="KW-1185">Reference proteome</keyword>
<sequence length="148" mass="18071">MLSKVIDSFRIEEKSAEYKEYYSKIHEINTPYELKIGDRLCEIKYENRGLVYYHIRILDIKEDGLIIKEGRSKIYFLKWKDEDGNRLVFYPFYTFKNGINDKNFFKKVTKSISDFYQTEYKDYRLNFKNIKRAEFEEDVKQTCFLNIV</sequence>
<gene>
    <name evidence="1" type="ORF">CLP_2633</name>
</gene>
<dbReference type="HOGENOM" id="CLU_1755651_0_0_9"/>
<accession>C4IGT9</accession>
<dbReference type="EMBL" id="ACOM01000005">
    <property type="protein sequence ID" value="EEP53110.1"/>
    <property type="molecule type" value="Genomic_DNA"/>
</dbReference>
<name>C4IGT9_CLOBU</name>
<comment type="caution">
    <text evidence="1">The sequence shown here is derived from an EMBL/GenBank/DDBJ whole genome shotgun (WGS) entry which is preliminary data.</text>
</comment>
<dbReference type="RefSeq" id="WP_003409750.1">
    <property type="nucleotide sequence ID" value="NZ_ACOM01000005.1"/>
</dbReference>
<evidence type="ECO:0000313" key="2">
    <source>
        <dbReference type="Proteomes" id="UP000003081"/>
    </source>
</evidence>
<evidence type="ECO:0000313" key="1">
    <source>
        <dbReference type="EMBL" id="EEP53110.1"/>
    </source>
</evidence>
<reference evidence="1 2" key="1">
    <citation type="submission" date="2009-08" db="EMBL/GenBank/DDBJ databases">
        <authorList>
            <person name="Shrivastava S."/>
            <person name="Brinkac L.B."/>
            <person name="Brown J.L."/>
            <person name="Bruce D.B."/>
            <person name="Detter C."/>
            <person name="Green L.D."/>
            <person name="Munk C.A."/>
            <person name="Rogers Y.C."/>
            <person name="Tapia R."/>
            <person name="Sims D.R."/>
            <person name="Smith L.A."/>
            <person name="Smith T.J."/>
            <person name="Sutton G."/>
            <person name="Brettin T."/>
        </authorList>
    </citation>
    <scope>NUCLEOTIDE SEQUENCE [LARGE SCALE GENOMIC DNA]</scope>
    <source>
        <strain evidence="2">E4 str. BoNT E BL5262</strain>
    </source>
</reference>
<proteinExistence type="predicted"/>
<dbReference type="Proteomes" id="UP000003081">
    <property type="component" value="Unassembled WGS sequence"/>
</dbReference>
<organism evidence="1 2">
    <name type="scientific">Clostridium butyricum E4 str. BoNT E BL5262</name>
    <dbReference type="NCBI Taxonomy" id="632245"/>
    <lineage>
        <taxon>Bacteria</taxon>
        <taxon>Bacillati</taxon>
        <taxon>Bacillota</taxon>
        <taxon>Clostridia</taxon>
        <taxon>Eubacteriales</taxon>
        <taxon>Clostridiaceae</taxon>
        <taxon>Clostridium</taxon>
    </lineage>
</organism>
<protein>
    <submittedName>
        <fullName evidence="1">Uncharacterized protein</fullName>
    </submittedName>
</protein>
<dbReference type="AlphaFoldDB" id="C4IGT9"/>